<evidence type="ECO:0000256" key="5">
    <source>
        <dbReference type="PIRSR" id="PIRSR602081-1"/>
    </source>
</evidence>
<keyword evidence="4 7" id="KW-0157">Chromophore</keyword>
<dbReference type="InterPro" id="IPR036134">
    <property type="entry name" value="Crypto/Photolyase_FAD-like_sf"/>
</dbReference>
<dbReference type="PANTHER" id="PTHR11455:SF9">
    <property type="entry name" value="CRYPTOCHROME CIRCADIAN CLOCK 5 ISOFORM X1"/>
    <property type="match status" value="1"/>
</dbReference>
<dbReference type="InterPro" id="IPR006050">
    <property type="entry name" value="DNA_photolyase_N"/>
</dbReference>
<dbReference type="InterPro" id="IPR036155">
    <property type="entry name" value="Crypto/Photolyase_N_sf"/>
</dbReference>
<dbReference type="GO" id="GO:0006950">
    <property type="term" value="P:response to stress"/>
    <property type="evidence" value="ECO:0007669"/>
    <property type="project" value="UniProtKB-ARBA"/>
</dbReference>
<feature type="binding site" evidence="5">
    <location>
        <position position="213"/>
    </location>
    <ligand>
        <name>FAD</name>
        <dbReference type="ChEBI" id="CHEBI:57692"/>
    </ligand>
</feature>
<evidence type="ECO:0000256" key="3">
    <source>
        <dbReference type="ARBA" id="ARBA00022827"/>
    </source>
</evidence>
<name>A0A167XYW2_9FLAO</name>
<evidence type="ECO:0000259" key="8">
    <source>
        <dbReference type="PROSITE" id="PS51645"/>
    </source>
</evidence>
<dbReference type="PANTHER" id="PTHR11455">
    <property type="entry name" value="CRYPTOCHROME"/>
    <property type="match status" value="1"/>
</dbReference>
<dbReference type="GO" id="GO:0003904">
    <property type="term" value="F:deoxyribodipyrimidine photo-lyase activity"/>
    <property type="evidence" value="ECO:0007669"/>
    <property type="project" value="TreeGrafter"/>
</dbReference>
<feature type="domain" description="Photolyase/cryptochrome alpha/beta" evidence="8">
    <location>
        <begin position="5"/>
        <end position="134"/>
    </location>
</feature>
<evidence type="ECO:0000313" key="9">
    <source>
        <dbReference type="EMBL" id="OAB28838.1"/>
    </source>
</evidence>
<feature type="site" description="Electron transfer via tryptophanyl radical" evidence="6">
    <location>
        <position position="363"/>
    </location>
</feature>
<dbReference type="Gene3D" id="1.25.40.80">
    <property type="match status" value="1"/>
</dbReference>
<keyword evidence="2 5" id="KW-0285">Flavoprotein</keyword>
<keyword evidence="9" id="KW-0456">Lyase</keyword>
<gene>
    <name evidence="9" type="ORF">FBFR_05045</name>
</gene>
<feature type="binding site" evidence="5">
    <location>
        <position position="253"/>
    </location>
    <ligand>
        <name>FAD</name>
        <dbReference type="ChEBI" id="CHEBI:57692"/>
    </ligand>
</feature>
<dbReference type="InterPro" id="IPR005101">
    <property type="entry name" value="Cryptochr/Photolyase_FAD-bd"/>
</dbReference>
<keyword evidence="10" id="KW-1185">Reference proteome</keyword>
<dbReference type="Gene3D" id="1.10.579.10">
    <property type="entry name" value="DNA Cyclobutane Dipyrimidine Photolyase, subunit A, domain 3"/>
    <property type="match status" value="1"/>
</dbReference>
<keyword evidence="3 5" id="KW-0274">FAD</keyword>
<dbReference type="STRING" id="249352.SAMN05444395_102454"/>
<dbReference type="GO" id="GO:0006139">
    <property type="term" value="P:nucleobase-containing compound metabolic process"/>
    <property type="evidence" value="ECO:0007669"/>
    <property type="project" value="UniProtKB-ARBA"/>
</dbReference>
<dbReference type="OrthoDB" id="9772484at2"/>
<comment type="caution">
    <text evidence="9">The sequence shown here is derived from an EMBL/GenBank/DDBJ whole genome shotgun (WGS) entry which is preliminary data.</text>
</comment>
<dbReference type="GO" id="GO:0003677">
    <property type="term" value="F:DNA binding"/>
    <property type="evidence" value="ECO:0007669"/>
    <property type="project" value="TreeGrafter"/>
</dbReference>
<dbReference type="InterPro" id="IPR014729">
    <property type="entry name" value="Rossmann-like_a/b/a_fold"/>
</dbReference>
<protein>
    <submittedName>
        <fullName evidence="9">Deoxyribodipyrimidine photolyase</fullName>
    </submittedName>
</protein>
<dbReference type="SUPFAM" id="SSF48173">
    <property type="entry name" value="Cryptochrome/photolyase FAD-binding domain"/>
    <property type="match status" value="1"/>
</dbReference>
<comment type="cofactor">
    <cofactor evidence="5">
        <name>FAD</name>
        <dbReference type="ChEBI" id="CHEBI:57692"/>
    </cofactor>
    <text evidence="5">Binds 1 FAD per subunit.</text>
</comment>
<dbReference type="GO" id="GO:0071949">
    <property type="term" value="F:FAD binding"/>
    <property type="evidence" value="ECO:0007669"/>
    <property type="project" value="TreeGrafter"/>
</dbReference>
<feature type="binding site" evidence="5">
    <location>
        <begin position="256"/>
        <end position="263"/>
    </location>
    <ligand>
        <name>FAD</name>
        <dbReference type="ChEBI" id="CHEBI:57692"/>
    </ligand>
</feature>
<feature type="site" description="Electron transfer via tryptophanyl radical" evidence="6">
    <location>
        <position position="287"/>
    </location>
</feature>
<proteinExistence type="inferred from homology"/>
<dbReference type="AlphaFoldDB" id="A0A167XYW2"/>
<comment type="cofactor">
    <cofactor evidence="1">
        <name>(6R)-5,10-methylene-5,6,7,8-tetrahydrofolate</name>
        <dbReference type="ChEBI" id="CHEBI:15636"/>
    </cofactor>
</comment>
<dbReference type="GO" id="GO:0009416">
    <property type="term" value="P:response to light stimulus"/>
    <property type="evidence" value="ECO:0007669"/>
    <property type="project" value="TreeGrafter"/>
</dbReference>
<dbReference type="InterPro" id="IPR002081">
    <property type="entry name" value="Cryptochrome/DNA_photolyase_1"/>
</dbReference>
<dbReference type="PROSITE" id="PS51645">
    <property type="entry name" value="PHR_CRY_ALPHA_BETA"/>
    <property type="match status" value="1"/>
</dbReference>
<feature type="site" description="Electron transfer via tryptophanyl radical" evidence="6">
    <location>
        <position position="340"/>
    </location>
</feature>
<dbReference type="Proteomes" id="UP000077164">
    <property type="component" value="Unassembled WGS sequence"/>
</dbReference>
<evidence type="ECO:0000256" key="1">
    <source>
        <dbReference type="ARBA" id="ARBA00001932"/>
    </source>
</evidence>
<accession>A0A167XYW2</accession>
<dbReference type="RefSeq" id="WP_066077796.1">
    <property type="nucleotide sequence ID" value="NZ_FRDK01000002.1"/>
</dbReference>
<reference evidence="9 10" key="1">
    <citation type="submission" date="2016-03" db="EMBL/GenBank/DDBJ databases">
        <title>Draft genome sequence of Flavobacterium fryxellicola DSM 16209.</title>
        <authorList>
            <person name="Shin S.-K."/>
            <person name="Yi H."/>
        </authorList>
    </citation>
    <scope>NUCLEOTIDE SEQUENCE [LARGE SCALE GENOMIC DNA]</scope>
    <source>
        <strain evidence="9 10">DSM 16209</strain>
    </source>
</reference>
<dbReference type="PROSITE" id="PS00394">
    <property type="entry name" value="DNA_PHOTOLYASES_1_1"/>
    <property type="match status" value="1"/>
</dbReference>
<feature type="binding site" evidence="5">
    <location>
        <begin position="353"/>
        <end position="355"/>
    </location>
    <ligand>
        <name>FAD</name>
        <dbReference type="ChEBI" id="CHEBI:57692"/>
    </ligand>
</feature>
<dbReference type="PRINTS" id="PR00147">
    <property type="entry name" value="DNAPHOTLYASE"/>
</dbReference>
<evidence type="ECO:0000256" key="2">
    <source>
        <dbReference type="ARBA" id="ARBA00022630"/>
    </source>
</evidence>
<feature type="binding site" evidence="5">
    <location>
        <begin position="225"/>
        <end position="229"/>
    </location>
    <ligand>
        <name>FAD</name>
        <dbReference type="ChEBI" id="CHEBI:57692"/>
    </ligand>
</feature>
<dbReference type="Pfam" id="PF00875">
    <property type="entry name" value="DNA_photolyase"/>
    <property type="match status" value="1"/>
</dbReference>
<evidence type="ECO:0000313" key="10">
    <source>
        <dbReference type="Proteomes" id="UP000077164"/>
    </source>
</evidence>
<dbReference type="Gene3D" id="3.40.50.620">
    <property type="entry name" value="HUPs"/>
    <property type="match status" value="1"/>
</dbReference>
<organism evidence="9 10">
    <name type="scientific">Flavobacterium fryxellicola</name>
    <dbReference type="NCBI Taxonomy" id="249352"/>
    <lineage>
        <taxon>Bacteria</taxon>
        <taxon>Pseudomonadati</taxon>
        <taxon>Bacteroidota</taxon>
        <taxon>Flavobacteriia</taxon>
        <taxon>Flavobacteriales</taxon>
        <taxon>Flavobacteriaceae</taxon>
        <taxon>Flavobacterium</taxon>
    </lineage>
</organism>
<dbReference type="SUPFAM" id="SSF52425">
    <property type="entry name" value="Cryptochrome/photolyase, N-terminal domain"/>
    <property type="match status" value="1"/>
</dbReference>
<evidence type="ECO:0000256" key="4">
    <source>
        <dbReference type="ARBA" id="ARBA00022991"/>
    </source>
</evidence>
<dbReference type="InterPro" id="IPR018394">
    <property type="entry name" value="DNA_photolyase_1_CS_C"/>
</dbReference>
<dbReference type="EMBL" id="LVJE01000010">
    <property type="protein sequence ID" value="OAB28838.1"/>
    <property type="molecule type" value="Genomic_DNA"/>
</dbReference>
<sequence>MSKQEVSIFWFRRDLRLEDNVGLFHALNSKYPVIPVFIFDDAILDSLPKNDARVGFIYDNLKKINRQLQDFNSALLVKKGKTIAIWNGLLEEFDVKEVFFNKDYEPYATQRDAAICELLENSNTITHSFKDQVIFEEKEITKADGLPYTVYTPFKNKWLEKYKSMAPVREYDATDTFSKFYKGTFVFPTLDQIGFEESTIKVKHHNLTFIANYHDIRDFPAVDKTSYLSPHLRFGTVSARKLVNWAFHKNDVFLSELIWREFFMQILFSFPKVVTQNFKASYDGIQWRNDEADFKRWCSGTTGYPMVDAGMRQLNETGYMHNRVRMVVASFLCKHLLIQWQWGEAYFAEKLLDYDLSANVGNWQWAAGTGCDAAPYFRVFNPEIQQKKFDEKGIYIRKWIKEFDLGYGKPMVDHAMARDRAIATYKEGIVK</sequence>
<dbReference type="PROSITE" id="PS00691">
    <property type="entry name" value="DNA_PHOTOLYASES_1_2"/>
    <property type="match status" value="1"/>
</dbReference>
<evidence type="ECO:0000256" key="6">
    <source>
        <dbReference type="PIRSR" id="PIRSR602081-2"/>
    </source>
</evidence>
<dbReference type="Pfam" id="PF03441">
    <property type="entry name" value="FAD_binding_7"/>
    <property type="match status" value="1"/>
</dbReference>
<comment type="similarity">
    <text evidence="7">Belongs to the DNA photolyase family.</text>
</comment>
<evidence type="ECO:0000256" key="7">
    <source>
        <dbReference type="RuleBase" id="RU004182"/>
    </source>
</evidence>